<feature type="compositionally biased region" description="Basic and acidic residues" evidence="1">
    <location>
        <begin position="97"/>
        <end position="123"/>
    </location>
</feature>
<reference evidence="3" key="1">
    <citation type="submission" date="2023-06" db="EMBL/GenBank/DDBJ databases">
        <authorList>
            <consortium name="Lawrence Berkeley National Laboratory"/>
            <person name="Ahrendt S."/>
            <person name="Sahu N."/>
            <person name="Indic B."/>
            <person name="Wong-Bajracharya J."/>
            <person name="Merenyi Z."/>
            <person name="Ke H.-M."/>
            <person name="Monk M."/>
            <person name="Kocsube S."/>
            <person name="Drula E."/>
            <person name="Lipzen A."/>
            <person name="Balint B."/>
            <person name="Henrissat B."/>
            <person name="Andreopoulos B."/>
            <person name="Martin F.M."/>
            <person name="Harder C.B."/>
            <person name="Rigling D."/>
            <person name="Ford K.L."/>
            <person name="Foster G.D."/>
            <person name="Pangilinan J."/>
            <person name="Papanicolaou A."/>
            <person name="Barry K."/>
            <person name="LaButti K."/>
            <person name="Viragh M."/>
            <person name="Koriabine M."/>
            <person name="Yan M."/>
            <person name="Riley R."/>
            <person name="Champramary S."/>
            <person name="Plett K.L."/>
            <person name="Tsai I.J."/>
            <person name="Slot J."/>
            <person name="Sipos G."/>
            <person name="Plett J."/>
            <person name="Nagy L.G."/>
            <person name="Grigoriev I.V."/>
        </authorList>
    </citation>
    <scope>NUCLEOTIDE SEQUENCE</scope>
    <source>
        <strain evidence="3">FPL87.14</strain>
    </source>
</reference>
<keyword evidence="4" id="KW-1185">Reference proteome</keyword>
<sequence length="312" mass="34446">MGLSTRAARKIITDKVSNEVVDNDGDEDSTALSGSGSPDKDEIDDDGEQDGGKLCGRASRRGKGRGERGGRAGGSKRKAAEVETVECPEKRVKKSAARTEEPVVPRHSERSHQKDKPTEPQEEIEYKELPGHKGYMIPATPKKRNKCIETNGYWNRCMALLKGWLEHLGTCCNGCVPTIPTEGNVRDVVLLEQNRRIFCSYQVTIHSPAKQMKAVYKETSKQKNMLTVGTAFTVTISQLHPPTLVVISHGPSFSRLMYGLVYISILFVDAYSGLTFISVLHAKLLQNNVIHAGVWDSNSNRDYGNCGGYNYT</sequence>
<accession>A0AA39JM24</accession>
<gene>
    <name evidence="3" type="ORF">EV421DRAFT_1735551</name>
</gene>
<evidence type="ECO:0000313" key="3">
    <source>
        <dbReference type="EMBL" id="KAK0443829.1"/>
    </source>
</evidence>
<keyword evidence="2" id="KW-0812">Transmembrane</keyword>
<dbReference type="Proteomes" id="UP001175226">
    <property type="component" value="Unassembled WGS sequence"/>
</dbReference>
<protein>
    <submittedName>
        <fullName evidence="3">Uncharacterized protein</fullName>
    </submittedName>
</protein>
<dbReference type="EMBL" id="JAUEPT010000021">
    <property type="protein sequence ID" value="KAK0443829.1"/>
    <property type="molecule type" value="Genomic_DNA"/>
</dbReference>
<name>A0AA39JM24_9AGAR</name>
<evidence type="ECO:0000256" key="1">
    <source>
        <dbReference type="SAM" id="MobiDB-lite"/>
    </source>
</evidence>
<organism evidence="3 4">
    <name type="scientific">Armillaria borealis</name>
    <dbReference type="NCBI Taxonomy" id="47425"/>
    <lineage>
        <taxon>Eukaryota</taxon>
        <taxon>Fungi</taxon>
        <taxon>Dikarya</taxon>
        <taxon>Basidiomycota</taxon>
        <taxon>Agaricomycotina</taxon>
        <taxon>Agaricomycetes</taxon>
        <taxon>Agaricomycetidae</taxon>
        <taxon>Agaricales</taxon>
        <taxon>Marasmiineae</taxon>
        <taxon>Physalacriaceae</taxon>
        <taxon>Armillaria</taxon>
    </lineage>
</organism>
<comment type="caution">
    <text evidence="3">The sequence shown here is derived from an EMBL/GenBank/DDBJ whole genome shotgun (WGS) entry which is preliminary data.</text>
</comment>
<keyword evidence="2" id="KW-0472">Membrane</keyword>
<evidence type="ECO:0000313" key="4">
    <source>
        <dbReference type="Proteomes" id="UP001175226"/>
    </source>
</evidence>
<evidence type="ECO:0000256" key="2">
    <source>
        <dbReference type="SAM" id="Phobius"/>
    </source>
</evidence>
<proteinExistence type="predicted"/>
<feature type="region of interest" description="Disordered" evidence="1">
    <location>
        <begin position="17"/>
        <end position="123"/>
    </location>
</feature>
<dbReference type="AlphaFoldDB" id="A0AA39JM24"/>
<feature type="transmembrane region" description="Helical" evidence="2">
    <location>
        <begin position="256"/>
        <end position="280"/>
    </location>
</feature>
<keyword evidence="2" id="KW-1133">Transmembrane helix</keyword>